<dbReference type="EMBL" id="PJNH01000001">
    <property type="protein sequence ID" value="PKR78442.1"/>
    <property type="molecule type" value="Genomic_DNA"/>
</dbReference>
<proteinExistence type="predicted"/>
<feature type="transmembrane region" description="Helical" evidence="1">
    <location>
        <begin position="7"/>
        <end position="27"/>
    </location>
</feature>
<organism evidence="2 3">
    <name type="scientific">Halalkalibacillus sediminis</name>
    <dbReference type="NCBI Taxonomy" id="2018042"/>
    <lineage>
        <taxon>Bacteria</taxon>
        <taxon>Bacillati</taxon>
        <taxon>Bacillota</taxon>
        <taxon>Bacilli</taxon>
        <taxon>Bacillales</taxon>
        <taxon>Bacillaceae</taxon>
        <taxon>Halalkalibacillus</taxon>
    </lineage>
</organism>
<comment type="caution">
    <text evidence="2">The sequence shown here is derived from an EMBL/GenBank/DDBJ whole genome shotgun (WGS) entry which is preliminary data.</text>
</comment>
<evidence type="ECO:0000256" key="1">
    <source>
        <dbReference type="SAM" id="Phobius"/>
    </source>
</evidence>
<evidence type="ECO:0000313" key="2">
    <source>
        <dbReference type="EMBL" id="PKR78442.1"/>
    </source>
</evidence>
<accession>A0A2I0QVS9</accession>
<keyword evidence="1" id="KW-1133">Transmembrane helix</keyword>
<name>A0A2I0QVS9_9BACI</name>
<dbReference type="RefSeq" id="WP_101330186.1">
    <property type="nucleotide sequence ID" value="NZ_PJNH01000001.1"/>
</dbReference>
<sequence>MSEKKKALIAGVVIMAVLLIGIFYLSYLGLREDPDQVDELKENADEYLDDKYNENIEIVDTLNDNTGVFGVFRYAAIAEEEDGFRFLIYRHNKTKNYQDSYVAEKWGNELEDFLEPKIEELYGEDTLKELWLTYPKDIGYQLQIDHTDVPTVKGQDAKPIIRVTLNRGEIDEDEQLLDELITSMENELEVPGGHISINYSDSALIFKDESLKKDF</sequence>
<dbReference type="AlphaFoldDB" id="A0A2I0QVS9"/>
<keyword evidence="1" id="KW-0812">Transmembrane</keyword>
<evidence type="ECO:0000313" key="3">
    <source>
        <dbReference type="Proteomes" id="UP000243524"/>
    </source>
</evidence>
<protein>
    <submittedName>
        <fullName evidence="2">Uncharacterized protein</fullName>
    </submittedName>
</protein>
<gene>
    <name evidence="2" type="ORF">CEY16_01405</name>
</gene>
<dbReference type="OrthoDB" id="2351993at2"/>
<dbReference type="Proteomes" id="UP000243524">
    <property type="component" value="Unassembled WGS sequence"/>
</dbReference>
<keyword evidence="1" id="KW-0472">Membrane</keyword>
<reference evidence="2 3" key="1">
    <citation type="submission" date="2017-06" db="EMBL/GenBank/DDBJ databases">
        <title>the draft geome sequence of Illustriluteabacillus marina B3227.</title>
        <authorList>
            <person name="He R.-H."/>
            <person name="Du Z.-J."/>
        </authorList>
    </citation>
    <scope>NUCLEOTIDE SEQUENCE [LARGE SCALE GENOMIC DNA]</scope>
    <source>
        <strain evidence="2 3">B3227</strain>
    </source>
</reference>
<keyword evidence="3" id="KW-1185">Reference proteome</keyword>